<evidence type="ECO:0000313" key="2">
    <source>
        <dbReference type="Proteomes" id="UP000603506"/>
    </source>
</evidence>
<keyword evidence="2" id="KW-1185">Reference proteome</keyword>
<gene>
    <name evidence="1" type="ORF">JNB19_08760</name>
</gene>
<dbReference type="Gene3D" id="3.30.2310.20">
    <property type="entry name" value="RelE-like"/>
    <property type="match status" value="1"/>
</dbReference>
<evidence type="ECO:0000313" key="1">
    <source>
        <dbReference type="EMBL" id="MBM0650838.1"/>
    </source>
</evidence>
<comment type="caution">
    <text evidence="1">The sequence shown here is derived from an EMBL/GenBank/DDBJ whole genome shotgun (WGS) entry which is preliminary data.</text>
</comment>
<dbReference type="EMBL" id="JAEUAH010000012">
    <property type="protein sequence ID" value="MBM0650838.1"/>
    <property type="molecule type" value="Genomic_DNA"/>
</dbReference>
<name>A0ABS1YXS7_9FLAO</name>
<dbReference type="InterPro" id="IPR035093">
    <property type="entry name" value="RelE/ParE_toxin_dom_sf"/>
</dbReference>
<organism evidence="1 2">
    <name type="scientific">Capnocytophaga genosp. AHN8471</name>
    <dbReference type="NCBI Taxonomy" id="327574"/>
    <lineage>
        <taxon>Bacteria</taxon>
        <taxon>Pseudomonadati</taxon>
        <taxon>Bacteroidota</taxon>
        <taxon>Flavobacteriia</taxon>
        <taxon>Flavobacteriales</taxon>
        <taxon>Flavobacteriaceae</taxon>
        <taxon>Capnocytophaga</taxon>
    </lineage>
</organism>
<reference evidence="1 2" key="1">
    <citation type="submission" date="2021-01" db="EMBL/GenBank/DDBJ databases">
        <title>Evidence that Capnocytophaga endodontalis is a later homotypic synonym for Capnocytophaga genospecies AHN8471, and request for opinion on proposed recognition of strain AHN8471 as type strain of the species.</title>
        <authorList>
            <person name="Nicholson A.C."/>
            <person name="Hopper C.L."/>
            <person name="Gulvik C.A."/>
            <person name="Mcquiston J.R."/>
            <person name="Lau E.F."/>
        </authorList>
    </citation>
    <scope>NUCLEOTIDE SEQUENCE [LARGE SCALE GENOMIC DNA]</scope>
    <source>
        <strain evidence="1 2">AHN9576</strain>
    </source>
</reference>
<proteinExistence type="predicted"/>
<protein>
    <submittedName>
        <fullName evidence="1">Type II toxin-antitoxin system RelE/ParE family toxin</fullName>
    </submittedName>
</protein>
<dbReference type="Proteomes" id="UP000603506">
    <property type="component" value="Unassembled WGS sequence"/>
</dbReference>
<dbReference type="RefSeq" id="WP_198474147.1">
    <property type="nucleotide sequence ID" value="NZ_JAESPH010000014.1"/>
</dbReference>
<sequence>MEVRWNLEAKQDFYNTLDYWEEHNGSFEYSLKIIRAVEALEIELSETPYFLAKYSSTLKLYKKYFLDKRFVVYYDVIEEQKVVIIQYFRSSKQKPL</sequence>
<accession>A0ABS1YXS7</accession>